<keyword evidence="2" id="KW-1185">Reference proteome</keyword>
<reference evidence="1 2" key="1">
    <citation type="journal article" date="2010" name="PLoS Biol.">
        <title>Multi-platform next-generation sequencing of the domestic turkey (Meleagris gallopavo): genome assembly and analysis.</title>
        <authorList>
            <person name="Dalloul R.A."/>
            <person name="Long J.A."/>
            <person name="Zimin A.V."/>
            <person name="Aslam L."/>
            <person name="Beal K."/>
            <person name="Blomberg L.A."/>
            <person name="Bouffard P."/>
            <person name="Burt D.W."/>
            <person name="Crasta O."/>
            <person name="Crooijmans R.P."/>
            <person name="Cooper K."/>
            <person name="Coulombe R.A."/>
            <person name="De S."/>
            <person name="Delany M.E."/>
            <person name="Dodgson J.B."/>
            <person name="Dong J.J."/>
            <person name="Evans C."/>
            <person name="Frederickson K.M."/>
            <person name="Flicek P."/>
            <person name="Florea L."/>
            <person name="Folkerts O."/>
            <person name="Groenen M.A."/>
            <person name="Harkins T.T."/>
            <person name="Herrero J."/>
            <person name="Hoffmann S."/>
            <person name="Megens H.J."/>
            <person name="Jiang A."/>
            <person name="de Jong P."/>
            <person name="Kaiser P."/>
            <person name="Kim H."/>
            <person name="Kim K.W."/>
            <person name="Kim S."/>
            <person name="Langenberger D."/>
            <person name="Lee M.K."/>
            <person name="Lee T."/>
            <person name="Mane S."/>
            <person name="Marcais G."/>
            <person name="Marz M."/>
            <person name="McElroy A.P."/>
            <person name="Modise T."/>
            <person name="Nefedov M."/>
            <person name="Notredame C."/>
            <person name="Paton I.R."/>
            <person name="Payne W.S."/>
            <person name="Pertea G."/>
            <person name="Prickett D."/>
            <person name="Puiu D."/>
            <person name="Qioa D."/>
            <person name="Raineri E."/>
            <person name="Ruffier M."/>
            <person name="Salzberg S.L."/>
            <person name="Schatz M.C."/>
            <person name="Scheuring C."/>
            <person name="Schmidt C.J."/>
            <person name="Schroeder S."/>
            <person name="Searle S.M."/>
            <person name="Smith E.J."/>
            <person name="Smith J."/>
            <person name="Sonstegard T.S."/>
            <person name="Stadler P.F."/>
            <person name="Tafer H."/>
            <person name="Tu Z.J."/>
            <person name="Van Tassell C.P."/>
            <person name="Vilella A.J."/>
            <person name="Williams K.P."/>
            <person name="Yorke J.A."/>
            <person name="Zhang L."/>
            <person name="Zhang H.B."/>
            <person name="Zhang X."/>
            <person name="Zhang Y."/>
            <person name="Reed K.M."/>
        </authorList>
    </citation>
    <scope>NUCLEOTIDE SEQUENCE [LARGE SCALE GENOMIC DNA]</scope>
</reference>
<accession>A0A803XL59</accession>
<dbReference type="Proteomes" id="UP000001645">
    <property type="component" value="Chromosome 15"/>
</dbReference>
<dbReference type="InParanoid" id="A0A803XL59"/>
<protein>
    <submittedName>
        <fullName evidence="1">Uncharacterized protein</fullName>
    </submittedName>
</protein>
<evidence type="ECO:0000313" key="2">
    <source>
        <dbReference type="Proteomes" id="UP000001645"/>
    </source>
</evidence>
<evidence type="ECO:0000313" key="1">
    <source>
        <dbReference type="Ensembl" id="ENSMGAP00000020255.1"/>
    </source>
</evidence>
<sequence length="98" mass="10721">MAAAGAAAGSGNADFSDLREIKKQLLSVAERSRERGLQHSHYEVTLQPSPLQAAKPQLSQPVLAEEVLRPSDHHHSPPLDNSMSSLCWGLQHRTQCSR</sequence>
<reference evidence="1" key="3">
    <citation type="submission" date="2025-09" db="UniProtKB">
        <authorList>
            <consortium name="Ensembl"/>
        </authorList>
    </citation>
    <scope>IDENTIFICATION</scope>
</reference>
<organism evidence="1 2">
    <name type="scientific">Meleagris gallopavo</name>
    <name type="common">Wild turkey</name>
    <dbReference type="NCBI Taxonomy" id="9103"/>
    <lineage>
        <taxon>Eukaryota</taxon>
        <taxon>Metazoa</taxon>
        <taxon>Chordata</taxon>
        <taxon>Craniata</taxon>
        <taxon>Vertebrata</taxon>
        <taxon>Euteleostomi</taxon>
        <taxon>Archelosauria</taxon>
        <taxon>Archosauria</taxon>
        <taxon>Dinosauria</taxon>
        <taxon>Saurischia</taxon>
        <taxon>Theropoda</taxon>
        <taxon>Coelurosauria</taxon>
        <taxon>Aves</taxon>
        <taxon>Neognathae</taxon>
        <taxon>Galloanserae</taxon>
        <taxon>Galliformes</taxon>
        <taxon>Phasianidae</taxon>
        <taxon>Meleagridinae</taxon>
        <taxon>Meleagris</taxon>
    </lineage>
</organism>
<proteinExistence type="predicted"/>
<name>A0A803XL59_MELGA</name>
<reference evidence="1" key="2">
    <citation type="submission" date="2025-08" db="UniProtKB">
        <authorList>
            <consortium name="Ensembl"/>
        </authorList>
    </citation>
    <scope>IDENTIFICATION</scope>
</reference>
<dbReference type="AlphaFoldDB" id="A0A803XL59"/>
<dbReference type="Ensembl" id="ENSMGAT00000035443.1">
    <property type="protein sequence ID" value="ENSMGAP00000020255.1"/>
    <property type="gene ID" value="ENSMGAG00000018637.1"/>
</dbReference>